<dbReference type="Proteomes" id="UP000297918">
    <property type="component" value="Unassembled WGS sequence"/>
</dbReference>
<protein>
    <submittedName>
        <fullName evidence="1">Transcriptional regulator</fullName>
    </submittedName>
</protein>
<dbReference type="SUPFAM" id="SSF52540">
    <property type="entry name" value="P-loop containing nucleoside triphosphate hydrolases"/>
    <property type="match status" value="1"/>
</dbReference>
<dbReference type="Gene3D" id="3.40.50.300">
    <property type="entry name" value="P-loop containing nucleotide triphosphate hydrolases"/>
    <property type="match status" value="1"/>
</dbReference>
<dbReference type="SUPFAM" id="SSF46785">
    <property type="entry name" value="Winged helix' DNA-binding domain"/>
    <property type="match status" value="1"/>
</dbReference>
<evidence type="ECO:0000313" key="2">
    <source>
        <dbReference type="EMBL" id="TGK93672.1"/>
    </source>
</evidence>
<dbReference type="RefSeq" id="WP_135749939.1">
    <property type="nucleotide sequence ID" value="NZ_RQFL01000011.1"/>
</dbReference>
<comment type="caution">
    <text evidence="1">The sequence shown here is derived from an EMBL/GenBank/DDBJ whole genome shotgun (WGS) entry which is preliminary data.</text>
</comment>
<organism evidence="1 3">
    <name type="scientific">Leptospira bourretii</name>
    <dbReference type="NCBI Taxonomy" id="2484962"/>
    <lineage>
        <taxon>Bacteria</taxon>
        <taxon>Pseudomonadati</taxon>
        <taxon>Spirochaetota</taxon>
        <taxon>Spirochaetia</taxon>
        <taxon>Leptospirales</taxon>
        <taxon>Leptospiraceae</taxon>
        <taxon>Leptospira</taxon>
    </lineage>
</organism>
<dbReference type="OrthoDB" id="5196525at2"/>
<reference evidence="1 3" key="2">
    <citation type="journal article" date="2019" name="PLoS Negl. Trop. Dis.">
        <title>Revisiting the worldwide diversity of Leptospira species in the environment.</title>
        <authorList>
            <person name="Vincent A.T."/>
            <person name="Schiettekatte O."/>
            <person name="Bourhy P."/>
            <person name="Veyrier F.J."/>
            <person name="Picardeau M."/>
        </authorList>
    </citation>
    <scope>NUCLEOTIDE SEQUENCE [LARGE SCALE GENOMIC DNA]</scope>
    <source>
        <strain evidence="1 3">201800280</strain>
        <strain evidence="2">201800281</strain>
    </source>
</reference>
<evidence type="ECO:0000313" key="1">
    <source>
        <dbReference type="EMBL" id="TGK90304.1"/>
    </source>
</evidence>
<keyword evidence="4" id="KW-1185">Reference proteome</keyword>
<reference evidence="2" key="1">
    <citation type="submission" date="2018-10" db="EMBL/GenBank/DDBJ databases">
        <authorList>
            <person name="Vincent A.T."/>
            <person name="Schiettekatte O."/>
            <person name="Bourhy P."/>
            <person name="Veyrier F.J."/>
            <person name="Picardeau M."/>
        </authorList>
    </citation>
    <scope>NUCLEOTIDE SEQUENCE</scope>
    <source>
        <strain evidence="2">201800281</strain>
    </source>
</reference>
<dbReference type="InterPro" id="IPR027417">
    <property type="entry name" value="P-loop_NTPase"/>
</dbReference>
<dbReference type="Proteomes" id="UP000297394">
    <property type="component" value="Unassembled WGS sequence"/>
</dbReference>
<dbReference type="InterPro" id="IPR036388">
    <property type="entry name" value="WH-like_DNA-bd_sf"/>
</dbReference>
<dbReference type="EMBL" id="RQFM01000006">
    <property type="protein sequence ID" value="TGK90304.1"/>
    <property type="molecule type" value="Genomic_DNA"/>
</dbReference>
<evidence type="ECO:0000313" key="4">
    <source>
        <dbReference type="Proteomes" id="UP000297918"/>
    </source>
</evidence>
<sequence>MNELDLLALNENIEKAFKSLMKSGRPDIYDGENNSLMSEIYVDLFENNYALRQAKDDNHTILSGRRGTGKSTIFLKAIEDLKTTHSTICCYINLQTCFENSNTLEQDVDSGKLSRILTYKNFFNHIINSILENIYLTNLETEDQLKELQKEISEGKYITRDFQKTIEFASEINVTQKNKLNIGFDKAINFSTGLENGNDKKVTEKSNSSEIRIYSINDILNQIVKILSKKNVNKFYLFLDDFSELSLNAQKIVVDNLISPIVSSYNKNFIIKIAAYPHRIYYGNIDTTKIQTYQLDYYNAFEQNAKNYNDIENNATDYIKRTLQKRVMIFTNDQITFEELFDTQKNDLNFYLKQLFYITSAIPRTLGYILNYALISTINAGKKITSDDLESASVKYFENNIYPDFINDIRFKQSFYDEMEILNQLAQKHLIDNVKNKQIETRNNIINNFINNGNIKQIYDETLKKYKKGNIYWLPTSHFYVEKKIEKMLNTLELYFMISKFYEGSSRDRGNKVCFYGLNYGFCSINKIDYGRPELRRTYDYWRQDEFNFTELIPTILSNVEQISCVHCGEEYSEDNYIVYQKHKNCFKCGNHETVKKYNKLQNKIKSKIEEWSGKKIKDNYMEILRILYNSKKELSAYEIGIEIEKHHLTISKYMTYLKDQNYVDYKEDGRRYYKISDKAINTFFKADIDSELN</sequence>
<gene>
    <name evidence="1" type="ORF">EHQ23_01735</name>
    <name evidence="2" type="ORF">EHQ26_06470</name>
</gene>
<dbReference type="Gene3D" id="1.10.10.10">
    <property type="entry name" value="Winged helix-like DNA-binding domain superfamily/Winged helix DNA-binding domain"/>
    <property type="match status" value="1"/>
</dbReference>
<dbReference type="EMBL" id="RQFL01000011">
    <property type="protein sequence ID" value="TGK93672.1"/>
    <property type="molecule type" value="Genomic_DNA"/>
</dbReference>
<evidence type="ECO:0000313" key="3">
    <source>
        <dbReference type="Proteomes" id="UP000297394"/>
    </source>
</evidence>
<dbReference type="AlphaFoldDB" id="A0A4R9IP76"/>
<dbReference type="InterPro" id="IPR036390">
    <property type="entry name" value="WH_DNA-bd_sf"/>
</dbReference>
<name>A0A4R9IP76_9LEPT</name>
<proteinExistence type="predicted"/>
<accession>A0A4R9IP76</accession>